<dbReference type="OrthoDB" id="9811744at2"/>
<dbReference type="UniPathway" id="UPA00077">
    <property type="reaction ID" value="UER00156"/>
</dbReference>
<dbReference type="PANTHER" id="PTHR20941:SF1">
    <property type="entry name" value="FOLIC ACID SYNTHESIS PROTEIN FOL1"/>
    <property type="match status" value="1"/>
</dbReference>
<dbReference type="InterPro" id="IPR045031">
    <property type="entry name" value="DHP_synth-like"/>
</dbReference>
<protein>
    <recommendedName>
        <fullName evidence="6 12">Dihydropteroate synthase</fullName>
        <shortName evidence="12">DHPS</shortName>
        <ecNumber evidence="5 12">2.5.1.15</ecNumber>
    </recommendedName>
    <alternativeName>
        <fullName evidence="11 12">Dihydropteroate pyrophosphorylase</fullName>
    </alternativeName>
</protein>
<dbReference type="PROSITE" id="PS50972">
    <property type="entry name" value="PTERIN_BINDING"/>
    <property type="match status" value="1"/>
</dbReference>
<gene>
    <name evidence="14" type="ORF">SAMN04487974_108119</name>
</gene>
<dbReference type="NCBIfam" id="TIGR01496">
    <property type="entry name" value="DHPS"/>
    <property type="match status" value="1"/>
</dbReference>
<evidence type="ECO:0000256" key="2">
    <source>
        <dbReference type="ARBA" id="ARBA00001946"/>
    </source>
</evidence>
<dbReference type="SUPFAM" id="SSF51717">
    <property type="entry name" value="Dihydropteroate synthetase-like"/>
    <property type="match status" value="1"/>
</dbReference>
<proteinExistence type="inferred from homology"/>
<organism evidence="14 15">
    <name type="scientific">Pelagibacterium luteolum</name>
    <dbReference type="NCBI Taxonomy" id="440168"/>
    <lineage>
        <taxon>Bacteria</taxon>
        <taxon>Pseudomonadati</taxon>
        <taxon>Pseudomonadota</taxon>
        <taxon>Alphaproteobacteria</taxon>
        <taxon>Hyphomicrobiales</taxon>
        <taxon>Devosiaceae</taxon>
        <taxon>Pelagibacterium</taxon>
    </lineage>
</organism>
<dbReference type="GO" id="GO:0005829">
    <property type="term" value="C:cytosol"/>
    <property type="evidence" value="ECO:0007669"/>
    <property type="project" value="TreeGrafter"/>
</dbReference>
<dbReference type="Proteomes" id="UP000199495">
    <property type="component" value="Unassembled WGS sequence"/>
</dbReference>
<feature type="domain" description="Pterin-binding" evidence="13">
    <location>
        <begin position="21"/>
        <end position="269"/>
    </location>
</feature>
<evidence type="ECO:0000256" key="1">
    <source>
        <dbReference type="ARBA" id="ARBA00000012"/>
    </source>
</evidence>
<evidence type="ECO:0000259" key="13">
    <source>
        <dbReference type="PROSITE" id="PS50972"/>
    </source>
</evidence>
<keyword evidence="10 12" id="KW-0289">Folate biosynthesis</keyword>
<dbReference type="STRING" id="440168.SAMN04487974_108119"/>
<comment type="catalytic activity">
    <reaction evidence="1">
        <text>(7,8-dihydropterin-6-yl)methyl diphosphate + 4-aminobenzoate = 7,8-dihydropteroate + diphosphate</text>
        <dbReference type="Rhea" id="RHEA:19949"/>
        <dbReference type="ChEBI" id="CHEBI:17836"/>
        <dbReference type="ChEBI" id="CHEBI:17839"/>
        <dbReference type="ChEBI" id="CHEBI:33019"/>
        <dbReference type="ChEBI" id="CHEBI:72950"/>
        <dbReference type="EC" id="2.5.1.15"/>
    </reaction>
</comment>
<evidence type="ECO:0000256" key="4">
    <source>
        <dbReference type="ARBA" id="ARBA00009503"/>
    </source>
</evidence>
<evidence type="ECO:0000256" key="5">
    <source>
        <dbReference type="ARBA" id="ARBA00012458"/>
    </source>
</evidence>
<dbReference type="Gene3D" id="3.20.20.20">
    <property type="entry name" value="Dihydropteroate synthase-like"/>
    <property type="match status" value="1"/>
</dbReference>
<keyword evidence="15" id="KW-1185">Reference proteome</keyword>
<name>A0A1G7X590_9HYPH</name>
<comment type="similarity">
    <text evidence="4 12">Belongs to the DHPS family.</text>
</comment>
<dbReference type="InterPro" id="IPR011005">
    <property type="entry name" value="Dihydropteroate_synth-like_sf"/>
</dbReference>
<dbReference type="GO" id="GO:0046872">
    <property type="term" value="F:metal ion binding"/>
    <property type="evidence" value="ECO:0007669"/>
    <property type="project" value="UniProtKB-KW"/>
</dbReference>
<dbReference type="GO" id="GO:0004156">
    <property type="term" value="F:dihydropteroate synthase activity"/>
    <property type="evidence" value="ECO:0007669"/>
    <property type="project" value="UniProtKB-EC"/>
</dbReference>
<evidence type="ECO:0000256" key="6">
    <source>
        <dbReference type="ARBA" id="ARBA00016919"/>
    </source>
</evidence>
<evidence type="ECO:0000256" key="3">
    <source>
        <dbReference type="ARBA" id="ARBA00004763"/>
    </source>
</evidence>
<keyword evidence="7 12" id="KW-0808">Transferase</keyword>
<evidence type="ECO:0000256" key="9">
    <source>
        <dbReference type="ARBA" id="ARBA00022842"/>
    </source>
</evidence>
<reference evidence="14 15" key="1">
    <citation type="submission" date="2016-10" db="EMBL/GenBank/DDBJ databases">
        <authorList>
            <person name="de Groot N.N."/>
        </authorList>
    </citation>
    <scope>NUCLEOTIDE SEQUENCE [LARGE SCALE GENOMIC DNA]</scope>
    <source>
        <strain evidence="14 15">CGMCC 1.10267</strain>
    </source>
</reference>
<dbReference type="GO" id="GO:0046656">
    <property type="term" value="P:folic acid biosynthetic process"/>
    <property type="evidence" value="ECO:0007669"/>
    <property type="project" value="UniProtKB-KW"/>
</dbReference>
<evidence type="ECO:0000313" key="15">
    <source>
        <dbReference type="Proteomes" id="UP000199495"/>
    </source>
</evidence>
<sequence length="283" mass="30409">MIHEAFAVPMDGGPLTLGRQPVVMGILNVTPDSFSDGGDFSGVEAAVEQARTLAAEGADIIDLGGESTRPGSDEIGVQDELDRVMPVLDALADMRFGRVISIDTYKALVADQAIQAGAKIINDVHGLQRDPEIADVAAHHGAPVIAMHWDPERDTSLDIIDEIRRWLTKSIQIALDAGVAREQIILDPGFGFAKSFEENYALLNRIDDLHALGFPILVGTSRKRMIGNLLDVAPKDRVFGTVATSVLGYVKGAHIFRVHDVRQNRDALRVSSATLYGPPATGG</sequence>
<evidence type="ECO:0000256" key="11">
    <source>
        <dbReference type="ARBA" id="ARBA00030193"/>
    </source>
</evidence>
<dbReference type="PANTHER" id="PTHR20941">
    <property type="entry name" value="FOLATE SYNTHESIS PROTEINS"/>
    <property type="match status" value="1"/>
</dbReference>
<evidence type="ECO:0000313" key="14">
    <source>
        <dbReference type="EMBL" id="SDG79369.1"/>
    </source>
</evidence>
<dbReference type="InterPro" id="IPR000489">
    <property type="entry name" value="Pterin-binding_dom"/>
</dbReference>
<accession>A0A1G7X590</accession>
<dbReference type="PROSITE" id="PS00792">
    <property type="entry name" value="DHPS_1"/>
    <property type="match status" value="1"/>
</dbReference>
<dbReference type="FunFam" id="3.20.20.20:FF:000006">
    <property type="entry name" value="Dihydropteroate synthase"/>
    <property type="match status" value="1"/>
</dbReference>
<evidence type="ECO:0000256" key="7">
    <source>
        <dbReference type="ARBA" id="ARBA00022679"/>
    </source>
</evidence>
<dbReference type="GO" id="GO:0046654">
    <property type="term" value="P:tetrahydrofolate biosynthetic process"/>
    <property type="evidence" value="ECO:0007669"/>
    <property type="project" value="UniProtKB-UniPathway"/>
</dbReference>
<evidence type="ECO:0000256" key="8">
    <source>
        <dbReference type="ARBA" id="ARBA00022723"/>
    </source>
</evidence>
<dbReference type="EC" id="2.5.1.15" evidence="5 12"/>
<dbReference type="EMBL" id="FNCS01000008">
    <property type="protein sequence ID" value="SDG79369.1"/>
    <property type="molecule type" value="Genomic_DNA"/>
</dbReference>
<dbReference type="Pfam" id="PF00809">
    <property type="entry name" value="Pterin_bind"/>
    <property type="match status" value="1"/>
</dbReference>
<evidence type="ECO:0000256" key="12">
    <source>
        <dbReference type="RuleBase" id="RU361205"/>
    </source>
</evidence>
<dbReference type="InterPro" id="IPR006390">
    <property type="entry name" value="DHP_synth_dom"/>
</dbReference>
<keyword evidence="8 12" id="KW-0479">Metal-binding</keyword>
<comment type="function">
    <text evidence="12">Catalyzes the condensation of para-aminobenzoate (pABA) with 6-hydroxymethyl-7,8-dihydropterin diphosphate (DHPt-PP) to form 7,8-dihydropteroate (H2Pte), the immediate precursor of folate derivatives.</text>
</comment>
<dbReference type="RefSeq" id="WP_090597243.1">
    <property type="nucleotide sequence ID" value="NZ_FNCS01000008.1"/>
</dbReference>
<comment type="cofactor">
    <cofactor evidence="2 12">
        <name>Mg(2+)</name>
        <dbReference type="ChEBI" id="CHEBI:18420"/>
    </cofactor>
</comment>
<dbReference type="PROSITE" id="PS00793">
    <property type="entry name" value="DHPS_2"/>
    <property type="match status" value="1"/>
</dbReference>
<comment type="pathway">
    <text evidence="3 12">Cofactor biosynthesis; tetrahydrofolate biosynthesis; 7,8-dihydrofolate from 2-amino-4-hydroxy-6-hydroxymethyl-7,8-dihydropteridine diphosphate and 4-aminobenzoate: step 1/2.</text>
</comment>
<keyword evidence="9 12" id="KW-0460">Magnesium</keyword>
<dbReference type="CDD" id="cd00739">
    <property type="entry name" value="DHPS"/>
    <property type="match status" value="1"/>
</dbReference>
<dbReference type="AlphaFoldDB" id="A0A1G7X590"/>
<evidence type="ECO:0000256" key="10">
    <source>
        <dbReference type="ARBA" id="ARBA00022909"/>
    </source>
</evidence>